<dbReference type="EMBL" id="UGTH01000001">
    <property type="protein sequence ID" value="SUB74525.1"/>
    <property type="molecule type" value="Genomic_DNA"/>
</dbReference>
<gene>
    <name evidence="1" type="ORF">NCTC11088_00273</name>
</gene>
<protein>
    <submittedName>
        <fullName evidence="1">Uncharacterized protein</fullName>
    </submittedName>
</protein>
<name>A0A379DAH0_9FIRM</name>
<evidence type="ECO:0000313" key="1">
    <source>
        <dbReference type="EMBL" id="SUB74525.1"/>
    </source>
</evidence>
<reference evidence="1 2" key="1">
    <citation type="submission" date="2018-06" db="EMBL/GenBank/DDBJ databases">
        <authorList>
            <consortium name="Pathogen Informatics"/>
            <person name="Doyle S."/>
        </authorList>
    </citation>
    <scope>NUCLEOTIDE SEQUENCE [LARGE SCALE GENOMIC DNA]</scope>
    <source>
        <strain evidence="1 2">NCTC11088</strain>
    </source>
</reference>
<sequence>MKRFLFLNIILLLMFFNVVFANSNVSTEEYNLNNISFVSFNPG</sequence>
<proteinExistence type="predicted"/>
<evidence type="ECO:0000313" key="2">
    <source>
        <dbReference type="Proteomes" id="UP000254777"/>
    </source>
</evidence>
<accession>A0A379DAH0</accession>
<dbReference type="Proteomes" id="UP000254777">
    <property type="component" value="Unassembled WGS sequence"/>
</dbReference>
<dbReference type="AlphaFoldDB" id="A0A379DAH0"/>
<organism evidence="1 2">
    <name type="scientific">Peptoniphilus indolicus</name>
    <dbReference type="NCBI Taxonomy" id="33030"/>
    <lineage>
        <taxon>Bacteria</taxon>
        <taxon>Bacillati</taxon>
        <taxon>Bacillota</taxon>
        <taxon>Tissierellia</taxon>
        <taxon>Tissierellales</taxon>
        <taxon>Peptoniphilaceae</taxon>
        <taxon>Peptoniphilus</taxon>
    </lineage>
</organism>
<dbReference type="RefSeq" id="WP_257009249.1">
    <property type="nucleotide sequence ID" value="NZ_UGTH01000001.1"/>
</dbReference>